<dbReference type="PANTHER" id="PTHR43405">
    <property type="entry name" value="GLYCOSYL HYDROLASE DIGH"/>
    <property type="match status" value="1"/>
</dbReference>
<dbReference type="EMBL" id="JBCITM010000007">
    <property type="protein sequence ID" value="MEN1760523.1"/>
    <property type="molecule type" value="Genomic_DNA"/>
</dbReference>
<name>A0ABU9VU53_9CLOT</name>
<dbReference type="InterPro" id="IPR052177">
    <property type="entry name" value="Divisome_Glycosyl_Hydrolase"/>
</dbReference>
<dbReference type="Proteomes" id="UP001407405">
    <property type="component" value="Unassembled WGS sequence"/>
</dbReference>
<sequence length="410" mass="46415">MLKRTGPLCFLVILFVLTTGLTAGAVAPEKTITERPPMRGLWVASVLNIDYPSKPTTDPAVLKAEAITILETAEAAGLNAIFLQVRPTADAFYQSRYFPWSRYLTGSQGLAPQDGFDPLLFWVEESHRRGLELHAWLNPYRITRKTKDEPAHDIAALVPWHPARLYPHLVVHHSDGNLYFDPGIPQARQLIIDSALELVEMYDIDGIHFDDYFYPGTTFDDAATYASYGVGYASVEDWRRDNVNTLIRDLHQAIEAVDPEVRFGISPFGIWANKSSHPLGSETRGNQTYFSHYADPLAWIQEGTIDYIAPQIYWHIGFDIADYHTLLAWWNQAMAGSAVDLYIGQAAYRVGNSDPASPWHGISEMDRQLQMNTWYPLVKGSIFYNYSALKRNPDLVTLLKHHFPEEKTVD</sequence>
<keyword evidence="1" id="KW-0732">Signal</keyword>
<accession>A0ABU9VU53</accession>
<gene>
    <name evidence="3" type="ORF">AAIG11_08570</name>
</gene>
<evidence type="ECO:0000313" key="4">
    <source>
        <dbReference type="Proteomes" id="UP001407405"/>
    </source>
</evidence>
<dbReference type="InterPro" id="IPR003790">
    <property type="entry name" value="GHL10"/>
</dbReference>
<dbReference type="Gene3D" id="3.20.20.80">
    <property type="entry name" value="Glycosidases"/>
    <property type="match status" value="1"/>
</dbReference>
<dbReference type="SUPFAM" id="SSF51445">
    <property type="entry name" value="(Trans)glycosidases"/>
    <property type="match status" value="1"/>
</dbReference>
<dbReference type="RefSeq" id="WP_343185845.1">
    <property type="nucleotide sequence ID" value="NZ_JBCITM010000007.1"/>
</dbReference>
<feature type="domain" description="Glycosyl hydrolase-like 10" evidence="2">
    <location>
        <begin position="37"/>
        <end position="353"/>
    </location>
</feature>
<dbReference type="PANTHER" id="PTHR43405:SF1">
    <property type="entry name" value="GLYCOSYL HYDROLASE DIGH"/>
    <property type="match status" value="1"/>
</dbReference>
<proteinExistence type="predicted"/>
<keyword evidence="4" id="KW-1185">Reference proteome</keyword>
<dbReference type="InterPro" id="IPR017853">
    <property type="entry name" value="GH"/>
</dbReference>
<comment type="caution">
    <text evidence="3">The sequence shown here is derived from an EMBL/GenBank/DDBJ whole genome shotgun (WGS) entry which is preliminary data.</text>
</comment>
<organism evidence="3 4">
    <name type="scientific">Anoxynatronum sibiricum</name>
    <dbReference type="NCBI Taxonomy" id="210623"/>
    <lineage>
        <taxon>Bacteria</taxon>
        <taxon>Bacillati</taxon>
        <taxon>Bacillota</taxon>
        <taxon>Clostridia</taxon>
        <taxon>Eubacteriales</taxon>
        <taxon>Clostridiaceae</taxon>
        <taxon>Anoxynatronum</taxon>
    </lineage>
</organism>
<evidence type="ECO:0000256" key="1">
    <source>
        <dbReference type="ARBA" id="ARBA00022729"/>
    </source>
</evidence>
<evidence type="ECO:0000259" key="2">
    <source>
        <dbReference type="Pfam" id="PF02638"/>
    </source>
</evidence>
<protein>
    <submittedName>
        <fullName evidence="3">Family 10 glycosylhydrolase</fullName>
    </submittedName>
</protein>
<evidence type="ECO:0000313" key="3">
    <source>
        <dbReference type="EMBL" id="MEN1760523.1"/>
    </source>
</evidence>
<reference evidence="3 4" key="1">
    <citation type="submission" date="2024-04" db="EMBL/GenBank/DDBJ databases">
        <title>Genome sequencing and metabolic network reconstruction of aminoacids and betaine degradation by Anoxynatronum sibiricum.</title>
        <authorList>
            <person name="Detkova E.N."/>
            <person name="Boltjanskaja Y.V."/>
            <person name="Mardanov A.V."/>
            <person name="Kevbrin V."/>
        </authorList>
    </citation>
    <scope>NUCLEOTIDE SEQUENCE [LARGE SCALE GENOMIC DNA]</scope>
    <source>
        <strain evidence="3 4">Z-7981</strain>
    </source>
</reference>
<dbReference type="Pfam" id="PF02638">
    <property type="entry name" value="GHL10"/>
    <property type="match status" value="1"/>
</dbReference>